<proteinExistence type="predicted"/>
<protein>
    <submittedName>
        <fullName evidence="1">Uncharacterized protein</fullName>
    </submittedName>
</protein>
<organism evidence="1 2">
    <name type="scientific">Hyalomma asiaticum</name>
    <name type="common">Tick</name>
    <dbReference type="NCBI Taxonomy" id="266040"/>
    <lineage>
        <taxon>Eukaryota</taxon>
        <taxon>Metazoa</taxon>
        <taxon>Ecdysozoa</taxon>
        <taxon>Arthropoda</taxon>
        <taxon>Chelicerata</taxon>
        <taxon>Arachnida</taxon>
        <taxon>Acari</taxon>
        <taxon>Parasitiformes</taxon>
        <taxon>Ixodida</taxon>
        <taxon>Ixodoidea</taxon>
        <taxon>Ixodidae</taxon>
        <taxon>Hyalomminae</taxon>
        <taxon>Hyalomma</taxon>
    </lineage>
</organism>
<sequence>MAVTKRIAGNTSKRRRSRFDGCRARQGDTQTARWVGRPEGMPRNATPPVPSQARRRQYSTQRAAVSPWGAWLTVENALKDSGGPPGATAARALPRGWCQRYRHAGLLAFTLAAREGRWHGMVEYMDVGTCAAEGLACTAPRGLSPVRWFRNGVYRILVSGVVLARSGAFHQRLHCRRYGECVSIADR</sequence>
<evidence type="ECO:0000313" key="2">
    <source>
        <dbReference type="Proteomes" id="UP000821845"/>
    </source>
</evidence>
<accession>A0ACB7S6C4</accession>
<dbReference type="Proteomes" id="UP000821845">
    <property type="component" value="Chromosome 5"/>
</dbReference>
<evidence type="ECO:0000313" key="1">
    <source>
        <dbReference type="EMBL" id="KAH6930496.1"/>
    </source>
</evidence>
<keyword evidence="2" id="KW-1185">Reference proteome</keyword>
<gene>
    <name evidence="1" type="ORF">HPB50_014090</name>
</gene>
<name>A0ACB7S6C4_HYAAI</name>
<reference evidence="1" key="1">
    <citation type="submission" date="2020-05" db="EMBL/GenBank/DDBJ databases">
        <title>Large-scale comparative analyses of tick genomes elucidate their genetic diversity and vector capacities.</title>
        <authorList>
            <person name="Jia N."/>
            <person name="Wang J."/>
            <person name="Shi W."/>
            <person name="Du L."/>
            <person name="Sun Y."/>
            <person name="Zhan W."/>
            <person name="Jiang J."/>
            <person name="Wang Q."/>
            <person name="Zhang B."/>
            <person name="Ji P."/>
            <person name="Sakyi L.B."/>
            <person name="Cui X."/>
            <person name="Yuan T."/>
            <person name="Jiang B."/>
            <person name="Yang W."/>
            <person name="Lam T.T.-Y."/>
            <person name="Chang Q."/>
            <person name="Ding S."/>
            <person name="Wang X."/>
            <person name="Zhu J."/>
            <person name="Ruan X."/>
            <person name="Zhao L."/>
            <person name="Wei J."/>
            <person name="Que T."/>
            <person name="Du C."/>
            <person name="Cheng J."/>
            <person name="Dai P."/>
            <person name="Han X."/>
            <person name="Huang E."/>
            <person name="Gao Y."/>
            <person name="Liu J."/>
            <person name="Shao H."/>
            <person name="Ye R."/>
            <person name="Li L."/>
            <person name="Wei W."/>
            <person name="Wang X."/>
            <person name="Wang C."/>
            <person name="Yang T."/>
            <person name="Huo Q."/>
            <person name="Li W."/>
            <person name="Guo W."/>
            <person name="Chen H."/>
            <person name="Zhou L."/>
            <person name="Ni X."/>
            <person name="Tian J."/>
            <person name="Zhou Y."/>
            <person name="Sheng Y."/>
            <person name="Liu T."/>
            <person name="Pan Y."/>
            <person name="Xia L."/>
            <person name="Li J."/>
            <person name="Zhao F."/>
            <person name="Cao W."/>
        </authorList>
    </citation>
    <scope>NUCLEOTIDE SEQUENCE</scope>
    <source>
        <strain evidence="1">Hyas-2018</strain>
    </source>
</reference>
<comment type="caution">
    <text evidence="1">The sequence shown here is derived from an EMBL/GenBank/DDBJ whole genome shotgun (WGS) entry which is preliminary data.</text>
</comment>
<dbReference type="EMBL" id="CM023485">
    <property type="protein sequence ID" value="KAH6930496.1"/>
    <property type="molecule type" value="Genomic_DNA"/>
</dbReference>